<dbReference type="AlphaFoldDB" id="A0A2W5EEV9"/>
<sequence length="447" mass="45650">MSNTNITLDYENDNSTATNPYSITNANLLGNGATIVLNMRINRIGNGGTQIQSTLDISFGGTKYVTITNPAGTNPANATVTTYGGATTSSSSITMVSSTDGTYASFSITLPGSTGTNITPIPNSGNLVFDFKSNYSTGPSGDFHINSISFKACPITFTGNVFNDKDGLNAGGVNPSGSATIPSSLYVNLVNNTTNTVVSSGVVSTTNGSYTVASAGTLGAQPSAGYSLILSTASTSTTAAITSGWTIVGQSTTNGGSNVGTGGTGKMTATYNDNTSNVNQTAYFGIDQIPTANAVNNTGISPSYFNLTDLSGYKGILSSSSVASPLSGSDPEDGTLGTGKSFKIISITSDTRLFYGSSAAAGIELNTTANPLPYTISNYDPTLLRIYGIGTGYGASFTYSALDAASVSSTTVNYKLTSNFVLPVKLTDFKATIVNGQAVLNWVGTSE</sequence>
<dbReference type="EMBL" id="QFOI01000626">
    <property type="protein sequence ID" value="PZP40077.1"/>
    <property type="molecule type" value="Genomic_DNA"/>
</dbReference>
<protein>
    <submittedName>
        <fullName evidence="1">Uncharacterized protein</fullName>
    </submittedName>
</protein>
<comment type="caution">
    <text evidence="1">The sequence shown here is derived from an EMBL/GenBank/DDBJ whole genome shotgun (WGS) entry which is preliminary data.</text>
</comment>
<evidence type="ECO:0000313" key="1">
    <source>
        <dbReference type="EMBL" id="PZP40077.1"/>
    </source>
</evidence>
<dbReference type="Proteomes" id="UP000249645">
    <property type="component" value="Unassembled WGS sequence"/>
</dbReference>
<gene>
    <name evidence="1" type="ORF">DI598_19540</name>
</gene>
<evidence type="ECO:0000313" key="2">
    <source>
        <dbReference type="Proteomes" id="UP000249645"/>
    </source>
</evidence>
<name>A0A2W5EEV9_9SPHI</name>
<accession>A0A2W5EEV9</accession>
<proteinExistence type="predicted"/>
<organism evidence="1 2">
    <name type="scientific">Pseudopedobacter saltans</name>
    <dbReference type="NCBI Taxonomy" id="151895"/>
    <lineage>
        <taxon>Bacteria</taxon>
        <taxon>Pseudomonadati</taxon>
        <taxon>Bacteroidota</taxon>
        <taxon>Sphingobacteriia</taxon>
        <taxon>Sphingobacteriales</taxon>
        <taxon>Sphingobacteriaceae</taxon>
        <taxon>Pseudopedobacter</taxon>
    </lineage>
</organism>
<reference evidence="1 2" key="1">
    <citation type="submission" date="2017-11" db="EMBL/GenBank/DDBJ databases">
        <title>Infants hospitalized years apart are colonized by the same room-sourced microbial strains.</title>
        <authorList>
            <person name="Brooks B."/>
            <person name="Olm M.R."/>
            <person name="Firek B.A."/>
            <person name="Baker R."/>
            <person name="Thomas B.C."/>
            <person name="Morowitz M.J."/>
            <person name="Banfield J.F."/>
        </authorList>
    </citation>
    <scope>NUCLEOTIDE SEQUENCE [LARGE SCALE GENOMIC DNA]</scope>
    <source>
        <strain evidence="1">S2_009_000_R2_76</strain>
    </source>
</reference>
<feature type="non-terminal residue" evidence="1">
    <location>
        <position position="447"/>
    </location>
</feature>